<keyword evidence="2" id="KW-1185">Reference proteome</keyword>
<dbReference type="EMBL" id="NOII01000003">
    <property type="protein sequence ID" value="OYD57736.1"/>
    <property type="molecule type" value="Genomic_DNA"/>
</dbReference>
<reference evidence="1 2" key="1">
    <citation type="submission" date="2017-07" db="EMBL/GenBank/DDBJ databases">
        <title>Fictibacillus sp. nov. GDSW-R2A3 Genome sequencing and assembly.</title>
        <authorList>
            <person name="Mayilraj S."/>
        </authorList>
    </citation>
    <scope>NUCLEOTIDE SEQUENCE [LARGE SCALE GENOMIC DNA]</scope>
    <source>
        <strain evidence="1 2">GDSW-R2A3</strain>
    </source>
</reference>
<sequence>MWDTFFLFGMHKRASSQQLRRFFKLFNEFFKPFQLFFKAFQRFFKQFKDCYIISKIVDLTDVF</sequence>
<comment type="caution">
    <text evidence="1">The sequence shown here is derived from an EMBL/GenBank/DDBJ whole genome shotgun (WGS) entry which is preliminary data.</text>
</comment>
<evidence type="ECO:0000313" key="1">
    <source>
        <dbReference type="EMBL" id="OYD57736.1"/>
    </source>
</evidence>
<dbReference type="Proteomes" id="UP000215059">
    <property type="component" value="Unassembled WGS sequence"/>
</dbReference>
<name>A0A235F8V2_9BACL</name>
<protein>
    <submittedName>
        <fullName evidence="1">Uncharacterized protein</fullName>
    </submittedName>
</protein>
<evidence type="ECO:0000313" key="2">
    <source>
        <dbReference type="Proteomes" id="UP000215059"/>
    </source>
</evidence>
<dbReference type="AlphaFoldDB" id="A0A235F8V2"/>
<proteinExistence type="predicted"/>
<gene>
    <name evidence="1" type="ORF">CGZ90_13840</name>
</gene>
<organism evidence="1 2">
    <name type="scientific">Fictibacillus aquaticus</name>
    <dbReference type="NCBI Taxonomy" id="2021314"/>
    <lineage>
        <taxon>Bacteria</taxon>
        <taxon>Bacillati</taxon>
        <taxon>Bacillota</taxon>
        <taxon>Bacilli</taxon>
        <taxon>Bacillales</taxon>
        <taxon>Fictibacillaceae</taxon>
        <taxon>Fictibacillus</taxon>
    </lineage>
</organism>
<accession>A0A235F8V2</accession>